<dbReference type="RefSeq" id="WP_126719769.1">
    <property type="nucleotide sequence ID" value="NZ_RWJF01000001.1"/>
</dbReference>
<dbReference type="PANTHER" id="PTHR43798:SF31">
    <property type="entry name" value="AB HYDROLASE SUPERFAMILY PROTEIN YCLE"/>
    <property type="match status" value="1"/>
</dbReference>
<evidence type="ECO:0000259" key="2">
    <source>
        <dbReference type="Pfam" id="PF00561"/>
    </source>
</evidence>
<dbReference type="InterPro" id="IPR050266">
    <property type="entry name" value="AB_hydrolase_sf"/>
</dbReference>
<dbReference type="InterPro" id="IPR029058">
    <property type="entry name" value="AB_hydrolase_fold"/>
</dbReference>
<feature type="domain" description="AB hydrolase-1" evidence="2">
    <location>
        <begin position="29"/>
        <end position="271"/>
    </location>
</feature>
<dbReference type="SUPFAM" id="SSF53474">
    <property type="entry name" value="alpha/beta-Hydrolases"/>
    <property type="match status" value="1"/>
</dbReference>
<name>A0A3R9WU28_9SPHN</name>
<keyword evidence="4" id="KW-1185">Reference proteome</keyword>
<protein>
    <submittedName>
        <fullName evidence="3">Alpha/beta hydrolase</fullName>
    </submittedName>
</protein>
<comment type="caution">
    <text evidence="3">The sequence shown here is derived from an EMBL/GenBank/DDBJ whole genome shotgun (WGS) entry which is preliminary data.</text>
</comment>
<dbReference type="InterPro" id="IPR000073">
    <property type="entry name" value="AB_hydrolase_1"/>
</dbReference>
<dbReference type="OrthoDB" id="9791366at2"/>
<evidence type="ECO:0000313" key="3">
    <source>
        <dbReference type="EMBL" id="RST31829.1"/>
    </source>
</evidence>
<evidence type="ECO:0000313" key="4">
    <source>
        <dbReference type="Proteomes" id="UP000274661"/>
    </source>
</evidence>
<dbReference type="AlphaFoldDB" id="A0A3R9WU28"/>
<dbReference type="Proteomes" id="UP000274661">
    <property type="component" value="Unassembled WGS sequence"/>
</dbReference>
<organism evidence="3 4">
    <name type="scientific">Sphingomonas ginkgonis</name>
    <dbReference type="NCBI Taxonomy" id="2315330"/>
    <lineage>
        <taxon>Bacteria</taxon>
        <taxon>Pseudomonadati</taxon>
        <taxon>Pseudomonadota</taxon>
        <taxon>Alphaproteobacteria</taxon>
        <taxon>Sphingomonadales</taxon>
        <taxon>Sphingomonadaceae</taxon>
        <taxon>Sphingomonas</taxon>
    </lineage>
</organism>
<evidence type="ECO:0000256" key="1">
    <source>
        <dbReference type="ARBA" id="ARBA00022801"/>
    </source>
</evidence>
<dbReference type="GO" id="GO:0016020">
    <property type="term" value="C:membrane"/>
    <property type="evidence" value="ECO:0007669"/>
    <property type="project" value="TreeGrafter"/>
</dbReference>
<accession>A0A3R9WU28</accession>
<reference evidence="3 4" key="1">
    <citation type="submission" date="2018-12" db="EMBL/GenBank/DDBJ databases">
        <title>Sphingomonas sp. HMF7854 Genome sequencing and assembly.</title>
        <authorList>
            <person name="Cha I."/>
            <person name="Kang H."/>
            <person name="Kim H."/>
            <person name="Kang J."/>
            <person name="Joh K."/>
        </authorList>
    </citation>
    <scope>NUCLEOTIDE SEQUENCE [LARGE SCALE GENOMIC DNA]</scope>
    <source>
        <strain evidence="3 4">HMF7854</strain>
    </source>
</reference>
<dbReference type="GO" id="GO:0016787">
    <property type="term" value="F:hydrolase activity"/>
    <property type="evidence" value="ECO:0007669"/>
    <property type="project" value="UniProtKB-KW"/>
</dbReference>
<dbReference type="Pfam" id="PF00561">
    <property type="entry name" value="Abhydrolase_1"/>
    <property type="match status" value="1"/>
</dbReference>
<dbReference type="PANTHER" id="PTHR43798">
    <property type="entry name" value="MONOACYLGLYCEROL LIPASE"/>
    <property type="match status" value="1"/>
</dbReference>
<dbReference type="EMBL" id="RWJF01000001">
    <property type="protein sequence ID" value="RST31829.1"/>
    <property type="molecule type" value="Genomic_DNA"/>
</dbReference>
<gene>
    <name evidence="3" type="ORF">HMF7854_14030</name>
</gene>
<keyword evidence="1 3" id="KW-0378">Hydrolase</keyword>
<sequence length="289" mass="31931">MAAFEDRYFNSPDGLRLHYRDYAGPADGPPIICLPGLTRNARDFEPVAERFAGEWRIIALDFRGRGESEHDPRPERYLPPVYAKDILKLLDQLGIAEAVFFGTSLGGLVTMLLAATDEERIAGALINDVGPELSLPGLDRIRSYVGEAASWPSWEEATRDLAGRHADVFPNYDLSGWDRHARRLCREDKSGRISFDYDPGISEPFKLANDAPQPDLWPLLYGLKGKPVLVLRGDRSDLFTAETAERMAETIGSAELVTVKDVGHAPALDEPEAVAAMERLLARVRSASA</sequence>
<proteinExistence type="predicted"/>
<dbReference type="Gene3D" id="3.40.50.1820">
    <property type="entry name" value="alpha/beta hydrolase"/>
    <property type="match status" value="1"/>
</dbReference>